<feature type="transmembrane region" description="Helical" evidence="2">
    <location>
        <begin position="1169"/>
        <end position="1191"/>
    </location>
</feature>
<evidence type="ECO:0000313" key="3">
    <source>
        <dbReference type="EMBL" id="GLC51149.1"/>
    </source>
</evidence>
<feature type="transmembrane region" description="Helical" evidence="2">
    <location>
        <begin position="1038"/>
        <end position="1056"/>
    </location>
</feature>
<comment type="caution">
    <text evidence="3">The sequence shown here is derived from an EMBL/GenBank/DDBJ whole genome shotgun (WGS) entry which is preliminary data.</text>
</comment>
<evidence type="ECO:0000256" key="1">
    <source>
        <dbReference type="SAM" id="MobiDB-lite"/>
    </source>
</evidence>
<dbReference type="Proteomes" id="UP001165080">
    <property type="component" value="Unassembled WGS sequence"/>
</dbReference>
<protein>
    <submittedName>
        <fullName evidence="3">Uncharacterized protein</fullName>
    </submittedName>
</protein>
<feature type="region of interest" description="Disordered" evidence="1">
    <location>
        <begin position="259"/>
        <end position="310"/>
    </location>
</feature>
<proteinExistence type="predicted"/>
<feature type="transmembrane region" description="Helical" evidence="2">
    <location>
        <begin position="1198"/>
        <end position="1222"/>
    </location>
</feature>
<accession>A0A9W6EZZ4</accession>
<keyword evidence="2" id="KW-0812">Transmembrane</keyword>
<feature type="compositionally biased region" description="Low complexity" evidence="1">
    <location>
        <begin position="274"/>
        <end position="288"/>
    </location>
</feature>
<dbReference type="EMBL" id="BRXU01000004">
    <property type="protein sequence ID" value="GLC51149.1"/>
    <property type="molecule type" value="Genomic_DNA"/>
</dbReference>
<reference evidence="3 4" key="1">
    <citation type="journal article" date="2023" name="Commun. Biol.">
        <title>Reorganization of the ancestral sex-determining regions during the evolution of trioecy in Pleodorina starrii.</title>
        <authorList>
            <person name="Takahashi K."/>
            <person name="Suzuki S."/>
            <person name="Kawai-Toyooka H."/>
            <person name="Yamamoto K."/>
            <person name="Hamaji T."/>
            <person name="Ootsuki R."/>
            <person name="Yamaguchi H."/>
            <person name="Kawachi M."/>
            <person name="Higashiyama T."/>
            <person name="Nozaki H."/>
        </authorList>
    </citation>
    <scope>NUCLEOTIDE SEQUENCE [LARGE SCALE GENOMIC DNA]</scope>
    <source>
        <strain evidence="3 4">NIES-4479</strain>
    </source>
</reference>
<dbReference type="AlphaFoldDB" id="A0A9W6EZZ4"/>
<keyword evidence="2" id="KW-1133">Transmembrane helix</keyword>
<evidence type="ECO:0000313" key="4">
    <source>
        <dbReference type="Proteomes" id="UP001165080"/>
    </source>
</evidence>
<feature type="region of interest" description="Disordered" evidence="1">
    <location>
        <begin position="533"/>
        <end position="560"/>
    </location>
</feature>
<keyword evidence="2" id="KW-0472">Membrane</keyword>
<organism evidence="3 4">
    <name type="scientific">Pleodorina starrii</name>
    <dbReference type="NCBI Taxonomy" id="330485"/>
    <lineage>
        <taxon>Eukaryota</taxon>
        <taxon>Viridiplantae</taxon>
        <taxon>Chlorophyta</taxon>
        <taxon>core chlorophytes</taxon>
        <taxon>Chlorophyceae</taxon>
        <taxon>CS clade</taxon>
        <taxon>Chlamydomonadales</taxon>
        <taxon>Volvocaceae</taxon>
        <taxon>Pleodorina</taxon>
    </lineage>
</organism>
<evidence type="ECO:0000256" key="2">
    <source>
        <dbReference type="SAM" id="Phobius"/>
    </source>
</evidence>
<feature type="compositionally biased region" description="Low complexity" evidence="1">
    <location>
        <begin position="550"/>
        <end position="560"/>
    </location>
</feature>
<gene>
    <name evidence="3" type="primary">PLESTBF000235</name>
    <name evidence="3" type="ORF">PLESTB_000471300</name>
</gene>
<name>A0A9W6EZZ4_9CHLO</name>
<keyword evidence="4" id="KW-1185">Reference proteome</keyword>
<sequence>MLRSSALDVVCTGITWVRVYAVTGVRPTPAAAAAHVLLRLSLSLLVYCAPHCQRRANLRWARGLFSCLWPQPYQARLAAKSDESTCNILRSHHTPVYSSILCCSNPTMLSHIAAASGKDLELVGLERLSGCGTGVGAPQPPPAAAGQLAGPDAGVGATGTEAYDLARRLVSSAGAGGSTEDGGSYTSAARKFRVSVKIPDRSPEDLTPGWDTDLHINGQRPAMVFFTYIRRGCIQLVLDVLCPAPPARAAAAAAAPPLWGTAAPPRRAGQRSEACGSPGAVGAGPAAGRDARHEPATSLPGPSDVGLAPAADGAAEYPVDTRGEVGGASMGADPAALPLPGGCVHGQLLHALCSDALFAGRTLTLQVGATASLVRVQTHSAEVGSVAAAGGCGPNAGQPTLAVAGPAPALPPSLRVRHSVVCTSSSRSGGWLGLWPLRHPPRRREVVLACSWDGEDDCSGDALAVPALHTSADGGRGTAPGSQPRSPELQLTVRHQGRFLPVVLVQAGGAAASTAPGMRQSLQAALARGNVAATVGPSPGSKGPTPETDAATAASRGPSAPSGSCLLAFTPLGNNDGLAQVELCRDGCHSAQPASVLLVSSPAIAFELEQLQAVAAAGGGGGGGMDLGAAQRAAVVEDVVRDFGSFLDIVPALSACGSSCGGGANGAENAADLGGWCSQQVPLLEWCLAPVDETGFSAPVASRVVFLRPRPSECAAADAGGDGAFCGAKRTQIPPLGRASTATTPPAHAAATGAAAGAGASDGSCGGAETAAADVGRDDDDDDCQQECRALALASMGCRIGLNLLRYFLWSGMTACAMRVLDVLHSQLGVPPALLASPACCAERMTLLHHAARSGSFRTVAALATWMEARGLDPGWSAASPGSGGGGITPLHLLAVVPGVEAAATCAMVQLRWPGARAAWHGGGRVAAGATPAHFAAMARSGAAAPRPWWERAAGAAPVTWAVGGAWRCTAAVRRRLVLQRLARSCGDALAPALGFIQPSLESSYVAWFDRRVAFTDYLFLSIYTLSFLIQAVKDGRAIFAEAFAAIILLAVRLALHSRSWGFLQRWWRCRQLPPAPLQGLREAAQGGGKEDKRGSETDAYKDGVFGGGQGRCWLLASREYTTILMELLRLAVYLLLAAGMMRLPYTWARLVQLRLDVVINAFIRPMRMLPSLVSAVMALIGEAEIMVVIWQPVECAALAFALALARGCITHGLGLCLSVVLQTTARARFLAEMRGVRSGAQGSKAG</sequence>